<evidence type="ECO:0000313" key="2">
    <source>
        <dbReference type="EMBL" id="MDX8031267.1"/>
    </source>
</evidence>
<keyword evidence="1" id="KW-0175">Coiled coil</keyword>
<dbReference type="RefSeq" id="WP_319966333.1">
    <property type="nucleotide sequence ID" value="NZ_JAXAVW010000010.1"/>
</dbReference>
<proteinExistence type="predicted"/>
<accession>A0ABU4SZC5</accession>
<sequence length="264" mass="30523">MELLPLRTDFDLRRRGYDRDQVQHYVRGVEEELRLLTADRDAALAHAEALARQLEDARTQNAELHARVDRICRAPIAADALTERLRRMVELAHAEAEEITTRARGAAEQLWANAEQAAGRLRQRAEQLVTELDRRRAEMETEHRELMDRAHRQIDATTRQAERRRRELDEQAALVRQQVESDFGQAMALRRAEAMRALAEQQQRAQARIDALRRQRDGIAEELRAAQALLADVELLLRPLPEEEPVVPVQVVRDDRRTPEPVRS</sequence>
<gene>
    <name evidence="2" type="ORF">SK803_13650</name>
</gene>
<reference evidence="2 3" key="2">
    <citation type="submission" date="2023-11" db="EMBL/GenBank/DDBJ databases">
        <authorList>
            <person name="Lara A.C."/>
            <person name="Chronakova A."/>
        </authorList>
    </citation>
    <scope>NUCLEOTIDE SEQUENCE [LARGE SCALE GENOMIC DNA]</scope>
    <source>
        <strain evidence="2 3">BCCO 10_0856</strain>
    </source>
</reference>
<feature type="coiled-coil region" evidence="1">
    <location>
        <begin position="40"/>
        <end position="67"/>
    </location>
</feature>
<feature type="coiled-coil region" evidence="1">
    <location>
        <begin position="118"/>
        <end position="229"/>
    </location>
</feature>
<keyword evidence="3" id="KW-1185">Reference proteome</keyword>
<evidence type="ECO:0000313" key="3">
    <source>
        <dbReference type="Proteomes" id="UP001285521"/>
    </source>
</evidence>
<dbReference type="EMBL" id="JAXAVW010000010">
    <property type="protein sequence ID" value="MDX8031267.1"/>
    <property type="molecule type" value="Genomic_DNA"/>
</dbReference>
<evidence type="ECO:0000256" key="1">
    <source>
        <dbReference type="SAM" id="Coils"/>
    </source>
</evidence>
<dbReference type="Proteomes" id="UP001285521">
    <property type="component" value="Unassembled WGS sequence"/>
</dbReference>
<reference evidence="2 3" key="1">
    <citation type="submission" date="2023-11" db="EMBL/GenBank/DDBJ databases">
        <title>Lentzea sokolovensis, sp. nov., Lentzea kristufkii, sp. nov., and Lentzea miocenensis, sp. nov., rare actinobacteria from Sokolov Coal Basin, Miocene lacustrine sediment, Czech Republic.</title>
        <authorList>
            <person name="Lara A."/>
            <person name="Kotroba L."/>
            <person name="Nouioui I."/>
            <person name="Neumann-Schaal M."/>
            <person name="Mast Y."/>
            <person name="Chronakova A."/>
        </authorList>
    </citation>
    <scope>NUCLEOTIDE SEQUENCE [LARGE SCALE GENOMIC DNA]</scope>
    <source>
        <strain evidence="2 3">BCCO 10_0856</strain>
    </source>
</reference>
<organism evidence="2 3">
    <name type="scientific">Lentzea miocenica</name>
    <dbReference type="NCBI Taxonomy" id="3095431"/>
    <lineage>
        <taxon>Bacteria</taxon>
        <taxon>Bacillati</taxon>
        <taxon>Actinomycetota</taxon>
        <taxon>Actinomycetes</taxon>
        <taxon>Pseudonocardiales</taxon>
        <taxon>Pseudonocardiaceae</taxon>
        <taxon>Lentzea</taxon>
    </lineage>
</organism>
<name>A0ABU4SZC5_9PSEU</name>
<protein>
    <submittedName>
        <fullName evidence="2">Metallopeptidase</fullName>
    </submittedName>
</protein>
<comment type="caution">
    <text evidence="2">The sequence shown here is derived from an EMBL/GenBank/DDBJ whole genome shotgun (WGS) entry which is preliminary data.</text>
</comment>